<feature type="region of interest" description="Disordered" evidence="9">
    <location>
        <begin position="516"/>
        <end position="540"/>
    </location>
</feature>
<evidence type="ECO:0000256" key="7">
    <source>
        <dbReference type="ARBA" id="ARBA00023242"/>
    </source>
</evidence>
<dbReference type="InterPro" id="IPR006600">
    <property type="entry name" value="HTH_CenpB_DNA-bd_dom"/>
</dbReference>
<evidence type="ECO:0000256" key="5">
    <source>
        <dbReference type="ARBA" id="ARBA00023125"/>
    </source>
</evidence>
<comment type="subcellular location">
    <subcellularLocation>
        <location evidence="1">Nucleus</location>
    </subcellularLocation>
</comment>
<keyword evidence="2" id="KW-0479">Metal-binding</keyword>
<dbReference type="GO" id="GO:0006351">
    <property type="term" value="P:DNA-templated transcription"/>
    <property type="evidence" value="ECO:0007669"/>
    <property type="project" value="InterPro"/>
</dbReference>
<evidence type="ECO:0000256" key="9">
    <source>
        <dbReference type="SAM" id="MobiDB-lite"/>
    </source>
</evidence>
<dbReference type="CDD" id="cd14723">
    <property type="entry name" value="ZIP_Ppr1"/>
    <property type="match status" value="1"/>
</dbReference>
<dbReference type="InterPro" id="IPR009057">
    <property type="entry name" value="Homeodomain-like_sf"/>
</dbReference>
<keyword evidence="5" id="KW-0238">DNA-binding</keyword>
<keyword evidence="8" id="KW-0175">Coiled coil</keyword>
<feature type="region of interest" description="Disordered" evidence="9">
    <location>
        <begin position="348"/>
        <end position="398"/>
    </location>
</feature>
<organism evidence="11 12">
    <name type="scientific">Fusarium oxysporum f. sp. conglutinans</name>
    <dbReference type="NCBI Taxonomy" id="100902"/>
    <lineage>
        <taxon>Eukaryota</taxon>
        <taxon>Fungi</taxon>
        <taxon>Dikarya</taxon>
        <taxon>Ascomycota</taxon>
        <taxon>Pezizomycotina</taxon>
        <taxon>Sordariomycetes</taxon>
        <taxon>Hypocreomycetidae</taxon>
        <taxon>Hypocreales</taxon>
        <taxon>Nectriaceae</taxon>
        <taxon>Fusarium</taxon>
        <taxon>Fusarium oxysporum species complex</taxon>
    </lineage>
</organism>
<dbReference type="SMART" id="SM00674">
    <property type="entry name" value="CENPB"/>
    <property type="match status" value="1"/>
</dbReference>
<dbReference type="PANTHER" id="PTHR47782">
    <property type="entry name" value="ZN(II)2CYS6 TRANSCRIPTION FACTOR (EUROFUNG)-RELATED"/>
    <property type="match status" value="1"/>
</dbReference>
<gene>
    <name evidence="11" type="ORF">HZS61_016760</name>
</gene>
<dbReference type="SMART" id="SM00906">
    <property type="entry name" value="Fungal_trans"/>
    <property type="match status" value="1"/>
</dbReference>
<dbReference type="Pfam" id="PF03221">
    <property type="entry name" value="HTH_Tnp_Tc5"/>
    <property type="match status" value="1"/>
</dbReference>
<dbReference type="AlphaFoldDB" id="A0A8H6GLH6"/>
<keyword evidence="6" id="KW-0804">Transcription</keyword>
<sequence>MPRVSYKEDEVAEAMLDVTDNGLSQNKSAQKREIPRSTLGDRLRGLPSRSEVTQPAQLLSKPEESRLVAWILRQEALGYAPSHSQVRATVNALLRQQGREKPVGVHWLARFMKRHPSIKTKIGKRQEASRFNCFTPTAVNWYFDIRESEYGWIKPENTVNVDEGGLDSLVVGSSDPRKKAFLKGSQSRTWTSFIEAVTATGRLLKPGIIFKGKELQQQWFIDELKEVADWYYITSDNGWTDNHIAIEWLREVYLPQTQPEDESDARLIILDGHRSHVSPLDNGVFNASKAAYRKELQKLATLTDSAPVDKVNFIKAYAKAREVGMTKKNILSGWRVTGNWPISRRKALMYPEIQPDKKETTPGSDGRRDGQVDSNNTPKTSRHIRDLGKNKSPSTRRRYSVISKGFEAQESKIASLSSRVASLEEEVGRLSRGKKRKAIPNPNRKFMTLAEALVAGDAISGPNQAAEETKAVEEVIEVGGVEEDESSNSEAEDYIKSLEDRVAELELALRSQGIDTESVAGSRVSQDALESTPEAPHSSDLNLLGLLVPKPVDLQHPEDSGYHALLDSITVPETIKFPPKPTAIQLTATYFEHSNFFSPVLDEESFHSTIAALYQEQLTPEQGTSIQKFQLCMVLAIAIRLLNRTDSSVPTVASDSFFASAIGILTERPQATWRGDLQHLQNLLLVVQYTIFASNLSAAWHFIGLATRLAIDLDLLNETRLSVTNSADESDAEVNQRRRVFWSTYILETNLCVILNRPRSIPDEAIFTPLPSISGPESSSPLANHCVLFRQLEYEIFHTLNYKPPANGNFFDYKAWKMGMKNRLMDWHAKVPPVDATSKLAPQNFFDGALYMTLVSLFSPSRHFPHLSEQELRDLAQYASTSIELYREGFKEGKLRFYWRTTPNLFQSGTALIHCIKSLTLQGSVFDVNALKSRVSVCSTVLWGMAERYPPGASYRDRFDEMSATIDEMASELPMDISSEFLFGQNVVPSLDLDGTATLWTTTPPTLDPWIFDQT</sequence>
<evidence type="ECO:0000259" key="10">
    <source>
        <dbReference type="PROSITE" id="PS51253"/>
    </source>
</evidence>
<evidence type="ECO:0000256" key="4">
    <source>
        <dbReference type="ARBA" id="ARBA00023015"/>
    </source>
</evidence>
<dbReference type="InterPro" id="IPR004875">
    <property type="entry name" value="DDE_SF_endonuclease_dom"/>
</dbReference>
<dbReference type="InterPro" id="IPR052202">
    <property type="entry name" value="Yeast_MetPath_Reg"/>
</dbReference>
<dbReference type="PROSITE" id="PS51253">
    <property type="entry name" value="HTH_CENPB"/>
    <property type="match status" value="1"/>
</dbReference>
<dbReference type="PANTHER" id="PTHR47782:SF12">
    <property type="entry name" value="ZN(II)2CYS6 TRANSCRIPTION FACTOR (EUROFUNG)"/>
    <property type="match status" value="1"/>
</dbReference>
<feature type="domain" description="HTH CENPB-type" evidence="10">
    <location>
        <begin position="51"/>
        <end position="121"/>
    </location>
</feature>
<feature type="coiled-coil region" evidence="8">
    <location>
        <begin position="481"/>
        <end position="515"/>
    </location>
</feature>
<protein>
    <recommendedName>
        <fullName evidence="10">HTH CENPB-type domain-containing protein</fullName>
    </recommendedName>
</protein>
<dbReference type="Pfam" id="PF04082">
    <property type="entry name" value="Fungal_trans"/>
    <property type="match status" value="1"/>
</dbReference>
<dbReference type="EMBL" id="JACDXP010000008">
    <property type="protein sequence ID" value="KAF6520343.1"/>
    <property type="molecule type" value="Genomic_DNA"/>
</dbReference>
<dbReference type="CDD" id="cd12148">
    <property type="entry name" value="fungal_TF_MHR"/>
    <property type="match status" value="1"/>
</dbReference>
<evidence type="ECO:0000256" key="6">
    <source>
        <dbReference type="ARBA" id="ARBA00023163"/>
    </source>
</evidence>
<reference evidence="11 12" key="1">
    <citation type="journal article" date="2020" name="bioRxiv">
        <title>A chromosome-scale genome assembly for the Fusarium oxysporum strain Fo5176 to establish a model Arabidopsis-fungal pathosystem.</title>
        <authorList>
            <person name="Fokkens L."/>
            <person name="Guo L."/>
            <person name="Dora S."/>
            <person name="Wang B."/>
            <person name="Ye K."/>
            <person name="Sanchez-Rodriguez C."/>
            <person name="Croll D."/>
        </authorList>
    </citation>
    <scope>NUCLEOTIDE SEQUENCE [LARGE SCALE GENOMIC DNA]</scope>
    <source>
        <strain evidence="11 12">Fo5176</strain>
    </source>
</reference>
<evidence type="ECO:0000313" key="11">
    <source>
        <dbReference type="EMBL" id="KAF6520343.1"/>
    </source>
</evidence>
<keyword evidence="4" id="KW-0805">Transcription regulation</keyword>
<feature type="compositionally biased region" description="Basic and acidic residues" evidence="9">
    <location>
        <begin position="30"/>
        <end position="44"/>
    </location>
</feature>
<name>A0A8H6GLH6_FUSOX</name>
<dbReference type="InterPro" id="IPR007219">
    <property type="entry name" value="XnlR_reg_dom"/>
</dbReference>
<dbReference type="GO" id="GO:0045944">
    <property type="term" value="P:positive regulation of transcription by RNA polymerase II"/>
    <property type="evidence" value="ECO:0007669"/>
    <property type="project" value="TreeGrafter"/>
</dbReference>
<dbReference type="SUPFAM" id="SSF46689">
    <property type="entry name" value="Homeodomain-like"/>
    <property type="match status" value="1"/>
</dbReference>
<keyword evidence="7" id="KW-0539">Nucleus</keyword>
<feature type="region of interest" description="Disordered" evidence="9">
    <location>
        <begin position="17"/>
        <end position="58"/>
    </location>
</feature>
<evidence type="ECO:0000313" key="12">
    <source>
        <dbReference type="Proteomes" id="UP000593570"/>
    </source>
</evidence>
<dbReference type="GO" id="GO:0008270">
    <property type="term" value="F:zinc ion binding"/>
    <property type="evidence" value="ECO:0007669"/>
    <property type="project" value="InterPro"/>
</dbReference>
<evidence type="ECO:0000256" key="2">
    <source>
        <dbReference type="ARBA" id="ARBA00022723"/>
    </source>
</evidence>
<evidence type="ECO:0000256" key="8">
    <source>
        <dbReference type="SAM" id="Coils"/>
    </source>
</evidence>
<evidence type="ECO:0000256" key="1">
    <source>
        <dbReference type="ARBA" id="ARBA00004123"/>
    </source>
</evidence>
<proteinExistence type="predicted"/>
<evidence type="ECO:0000256" key="3">
    <source>
        <dbReference type="ARBA" id="ARBA00022833"/>
    </source>
</evidence>
<keyword evidence="3" id="KW-0862">Zinc</keyword>
<dbReference type="GO" id="GO:0005634">
    <property type="term" value="C:nucleus"/>
    <property type="evidence" value="ECO:0007669"/>
    <property type="project" value="UniProtKB-SubCell"/>
</dbReference>
<dbReference type="Pfam" id="PF03184">
    <property type="entry name" value="DDE_1"/>
    <property type="match status" value="1"/>
</dbReference>
<dbReference type="GO" id="GO:0000981">
    <property type="term" value="F:DNA-binding transcription factor activity, RNA polymerase II-specific"/>
    <property type="evidence" value="ECO:0007669"/>
    <property type="project" value="TreeGrafter"/>
</dbReference>
<dbReference type="GO" id="GO:0043565">
    <property type="term" value="F:sequence-specific DNA binding"/>
    <property type="evidence" value="ECO:0007669"/>
    <property type="project" value="TreeGrafter"/>
</dbReference>
<feature type="compositionally biased region" description="Basic and acidic residues" evidence="9">
    <location>
        <begin position="354"/>
        <end position="371"/>
    </location>
</feature>
<dbReference type="Proteomes" id="UP000593570">
    <property type="component" value="Unassembled WGS sequence"/>
</dbReference>
<comment type="caution">
    <text evidence="11">The sequence shown here is derived from an EMBL/GenBank/DDBJ whole genome shotgun (WGS) entry which is preliminary data.</text>
</comment>
<accession>A0A8H6GLH6</accession>